<accession>A0A5S5C6B6</accession>
<feature type="transmembrane region" description="Helical" evidence="1">
    <location>
        <begin position="6"/>
        <end position="24"/>
    </location>
</feature>
<keyword evidence="4" id="KW-1185">Reference proteome</keyword>
<dbReference type="InterPro" id="IPR052372">
    <property type="entry name" value="YpjD/HemX"/>
</dbReference>
<gene>
    <name evidence="3" type="ORF">BCM02_106147</name>
</gene>
<feature type="transmembrane region" description="Helical" evidence="1">
    <location>
        <begin position="93"/>
        <end position="113"/>
    </location>
</feature>
<keyword evidence="1" id="KW-1133">Transmembrane helix</keyword>
<protein>
    <submittedName>
        <fullName evidence="3">HemX protein</fullName>
    </submittedName>
</protein>
<dbReference type="Pfam" id="PF01578">
    <property type="entry name" value="Cytochrom_C_asm"/>
    <property type="match status" value="1"/>
</dbReference>
<feature type="transmembrane region" description="Helical" evidence="1">
    <location>
        <begin position="210"/>
        <end position="233"/>
    </location>
</feature>
<proteinExistence type="predicted"/>
<feature type="transmembrane region" description="Helical" evidence="1">
    <location>
        <begin position="133"/>
        <end position="156"/>
    </location>
</feature>
<dbReference type="PANTHER" id="PTHR38034">
    <property type="entry name" value="INNER MEMBRANE PROTEIN YPJD"/>
    <property type="match status" value="1"/>
</dbReference>
<keyword evidence="1" id="KW-0812">Transmembrane</keyword>
<dbReference type="OrthoDB" id="2417400at2"/>
<feature type="transmembrane region" description="Helical" evidence="1">
    <location>
        <begin position="65"/>
        <end position="86"/>
    </location>
</feature>
<sequence>MITENWLYDAMLYIYALSLLFYFSDFVDRNRRAKQMGTGLLVFVWVLQTAYLIQRIVSHLNMSFFSLFEYLLLFSWLLVTISLVMNRFFRIEFIVFFVNVIGFAVLALNMFGIGSGTSLERWEIARKLLYVHVSLMICAYAALTIATIFAGMYLFLHSRLKGKQWTKSVRRLPSLELIDIYMYRCTLIGAPLLAMSLAVAVTSILTEGEYSLLLDLKVIASFISLGLYIWTVLKRRWLDGPGWKMARWILYSYALLFLNVFLNQASSFHGWS</sequence>
<dbReference type="EMBL" id="VNHS01000006">
    <property type="protein sequence ID" value="TYP73870.1"/>
    <property type="molecule type" value="Genomic_DNA"/>
</dbReference>
<dbReference type="GO" id="GO:0017004">
    <property type="term" value="P:cytochrome complex assembly"/>
    <property type="evidence" value="ECO:0007669"/>
    <property type="project" value="InterPro"/>
</dbReference>
<feature type="transmembrane region" description="Helical" evidence="1">
    <location>
        <begin position="245"/>
        <end position="262"/>
    </location>
</feature>
<organism evidence="3 4">
    <name type="scientific">Paenibacillus methanolicus</name>
    <dbReference type="NCBI Taxonomy" id="582686"/>
    <lineage>
        <taxon>Bacteria</taxon>
        <taxon>Bacillati</taxon>
        <taxon>Bacillota</taxon>
        <taxon>Bacilli</taxon>
        <taxon>Bacillales</taxon>
        <taxon>Paenibacillaceae</taxon>
        <taxon>Paenibacillus</taxon>
    </lineage>
</organism>
<reference evidence="3 4" key="1">
    <citation type="submission" date="2019-07" db="EMBL/GenBank/DDBJ databases">
        <title>Genomic Encyclopedia of Type Strains, Phase III (KMG-III): the genomes of soil and plant-associated and newly described type strains.</title>
        <authorList>
            <person name="Whitman W."/>
        </authorList>
    </citation>
    <scope>NUCLEOTIDE SEQUENCE [LARGE SCALE GENOMIC DNA]</scope>
    <source>
        <strain evidence="3 4">BL24</strain>
    </source>
</reference>
<name>A0A5S5C6B6_9BACL</name>
<feature type="domain" description="Cytochrome c assembly protein" evidence="2">
    <location>
        <begin position="67"/>
        <end position="236"/>
    </location>
</feature>
<keyword evidence="1" id="KW-0472">Membrane</keyword>
<dbReference type="Proteomes" id="UP000323257">
    <property type="component" value="Unassembled WGS sequence"/>
</dbReference>
<dbReference type="InterPro" id="IPR002541">
    <property type="entry name" value="Cyt_c_assembly"/>
</dbReference>
<evidence type="ECO:0000313" key="3">
    <source>
        <dbReference type="EMBL" id="TYP73870.1"/>
    </source>
</evidence>
<comment type="caution">
    <text evidence="3">The sequence shown here is derived from an EMBL/GenBank/DDBJ whole genome shotgun (WGS) entry which is preliminary data.</text>
</comment>
<evidence type="ECO:0000256" key="1">
    <source>
        <dbReference type="SAM" id="Phobius"/>
    </source>
</evidence>
<dbReference type="AlphaFoldDB" id="A0A5S5C6B6"/>
<dbReference type="RefSeq" id="WP_148930302.1">
    <property type="nucleotide sequence ID" value="NZ_VNHS01000006.1"/>
</dbReference>
<dbReference type="GO" id="GO:0020037">
    <property type="term" value="F:heme binding"/>
    <property type="evidence" value="ECO:0007669"/>
    <property type="project" value="InterPro"/>
</dbReference>
<evidence type="ECO:0000259" key="2">
    <source>
        <dbReference type="Pfam" id="PF01578"/>
    </source>
</evidence>
<dbReference type="PANTHER" id="PTHR38034:SF1">
    <property type="entry name" value="INNER MEMBRANE PROTEIN YPJD"/>
    <property type="match status" value="1"/>
</dbReference>
<evidence type="ECO:0000313" key="4">
    <source>
        <dbReference type="Proteomes" id="UP000323257"/>
    </source>
</evidence>
<feature type="transmembrane region" description="Helical" evidence="1">
    <location>
        <begin position="177"/>
        <end position="204"/>
    </location>
</feature>
<feature type="transmembrane region" description="Helical" evidence="1">
    <location>
        <begin position="36"/>
        <end position="53"/>
    </location>
</feature>